<organism evidence="2 3">
    <name type="scientific">Alteraurantiacibacter aestuarii</name>
    <dbReference type="NCBI Taxonomy" id="650004"/>
    <lineage>
        <taxon>Bacteria</taxon>
        <taxon>Pseudomonadati</taxon>
        <taxon>Pseudomonadota</taxon>
        <taxon>Alphaproteobacteria</taxon>
        <taxon>Sphingomonadales</taxon>
        <taxon>Erythrobacteraceae</taxon>
        <taxon>Alteraurantiacibacter</taxon>
    </lineage>
</organism>
<reference evidence="2 3" key="1">
    <citation type="submission" date="2019-12" db="EMBL/GenBank/DDBJ databases">
        <title>Genomic-based taxomic classification of the family Erythrobacteraceae.</title>
        <authorList>
            <person name="Xu L."/>
        </authorList>
    </citation>
    <scope>NUCLEOTIDE SEQUENCE [LARGE SCALE GENOMIC DNA]</scope>
    <source>
        <strain evidence="2 3">JCM 16339</strain>
    </source>
</reference>
<dbReference type="InterPro" id="IPR011990">
    <property type="entry name" value="TPR-like_helical_dom_sf"/>
</dbReference>
<accession>A0A844ZHD1</accession>
<gene>
    <name evidence="2" type="ORF">GRI32_00355</name>
</gene>
<dbReference type="InterPro" id="IPR027417">
    <property type="entry name" value="P-loop_NTPase"/>
</dbReference>
<dbReference type="Gene3D" id="1.25.40.10">
    <property type="entry name" value="Tetratricopeptide repeat domain"/>
    <property type="match status" value="1"/>
</dbReference>
<name>A0A844ZHD1_9SPHN</name>
<keyword evidence="3" id="KW-1185">Reference proteome</keyword>
<dbReference type="InterPro" id="IPR026634">
    <property type="entry name" value="TPST-like"/>
</dbReference>
<evidence type="ECO:0000256" key="1">
    <source>
        <dbReference type="ARBA" id="ARBA00022679"/>
    </source>
</evidence>
<dbReference type="Proteomes" id="UP000435243">
    <property type="component" value="Unassembled WGS sequence"/>
</dbReference>
<dbReference type="SUPFAM" id="SSF48452">
    <property type="entry name" value="TPR-like"/>
    <property type="match status" value="1"/>
</dbReference>
<dbReference type="AlphaFoldDB" id="A0A844ZHD1"/>
<dbReference type="RefSeq" id="WP_160589156.1">
    <property type="nucleotide sequence ID" value="NZ_BAAAFP010000002.1"/>
</dbReference>
<dbReference type="OrthoDB" id="9800698at2"/>
<protein>
    <recommendedName>
        <fullName evidence="4">Sulfotransferase family protein</fullName>
    </recommendedName>
</protein>
<sequence length="440" mass="48141">MPPARPQPPRPSPAGMKAMQALQADRLADAAAALEDLRRLEPGEGRWPRMLVMVLTEMNRHGDAAQLCRALIARDGADPVLHLILGDLERAIGNSDAARHAYRGALDIHPGQGRAWWSLAFYHGEQVETEVRAAFGRPGASPLDQALLHFALGEAAHAQAEHEVAFGHFGTGNDMLARIEPFDPRGFGQEIAALLSDMPQLDESEASADRPAPIFLVGMPRSGSTLLERMLGAHSQVEALGESRSMARLAGLHMQRGGAESAVMSALGSDYLSLSAARRHGAEPFFIDKMHLNWRFVPVILKAMPAARIIDLRRGAMDCCWSNYRFPFQGGHPSSCDQRNIASFYRGYARVMDEANTRAPGRVLRLDYEDLVADADFCLRAICDWIGISFEPSMLDLGKASGPTGTASSEQVRRPLNRKGIGVHEPYREWLEPMAAALRG</sequence>
<evidence type="ECO:0000313" key="2">
    <source>
        <dbReference type="EMBL" id="MXO87188.1"/>
    </source>
</evidence>
<dbReference type="Pfam" id="PF13469">
    <property type="entry name" value="Sulfotransfer_3"/>
    <property type="match status" value="1"/>
</dbReference>
<dbReference type="SUPFAM" id="SSF52540">
    <property type="entry name" value="P-loop containing nucleoside triphosphate hydrolases"/>
    <property type="match status" value="1"/>
</dbReference>
<keyword evidence="1" id="KW-0808">Transferase</keyword>
<proteinExistence type="predicted"/>
<dbReference type="EMBL" id="WTYY01000001">
    <property type="protein sequence ID" value="MXO87188.1"/>
    <property type="molecule type" value="Genomic_DNA"/>
</dbReference>
<evidence type="ECO:0000313" key="3">
    <source>
        <dbReference type="Proteomes" id="UP000435243"/>
    </source>
</evidence>
<dbReference type="PANTHER" id="PTHR12788:SF10">
    <property type="entry name" value="PROTEIN-TYROSINE SULFOTRANSFERASE"/>
    <property type="match status" value="1"/>
</dbReference>
<comment type="caution">
    <text evidence="2">The sequence shown here is derived from an EMBL/GenBank/DDBJ whole genome shotgun (WGS) entry which is preliminary data.</text>
</comment>
<evidence type="ECO:0008006" key="4">
    <source>
        <dbReference type="Google" id="ProtNLM"/>
    </source>
</evidence>
<dbReference type="GO" id="GO:0008476">
    <property type="term" value="F:protein-tyrosine sulfotransferase activity"/>
    <property type="evidence" value="ECO:0007669"/>
    <property type="project" value="InterPro"/>
</dbReference>
<dbReference type="Gene3D" id="3.40.50.300">
    <property type="entry name" value="P-loop containing nucleotide triphosphate hydrolases"/>
    <property type="match status" value="1"/>
</dbReference>
<dbReference type="PANTHER" id="PTHR12788">
    <property type="entry name" value="PROTEIN-TYROSINE SULFOTRANSFERASE 2"/>
    <property type="match status" value="1"/>
</dbReference>